<keyword evidence="3" id="KW-0804">Transcription</keyword>
<dbReference type="PROSITE" id="PS01117">
    <property type="entry name" value="HTH_MARR_1"/>
    <property type="match status" value="1"/>
</dbReference>
<dbReference type="GO" id="GO:0003677">
    <property type="term" value="F:DNA binding"/>
    <property type="evidence" value="ECO:0007669"/>
    <property type="project" value="UniProtKB-KW"/>
</dbReference>
<protein>
    <submittedName>
        <fullName evidence="5">Regulatory protein MarR</fullName>
    </submittedName>
</protein>
<dbReference type="AlphaFoldDB" id="A0A090DXK2"/>
<dbReference type="PRINTS" id="PR00598">
    <property type="entry name" value="HTHMARR"/>
</dbReference>
<dbReference type="Proteomes" id="UP000045285">
    <property type="component" value="Unassembled WGS sequence"/>
</dbReference>
<dbReference type="STRING" id="69974.MPLDJ20_180071"/>
<keyword evidence="6" id="KW-1185">Reference proteome</keyword>
<dbReference type="SUPFAM" id="SSF46785">
    <property type="entry name" value="Winged helix' DNA-binding domain"/>
    <property type="match status" value="1"/>
</dbReference>
<dbReference type="GO" id="GO:0003700">
    <property type="term" value="F:DNA-binding transcription factor activity"/>
    <property type="evidence" value="ECO:0007669"/>
    <property type="project" value="InterPro"/>
</dbReference>
<dbReference type="InterPro" id="IPR036388">
    <property type="entry name" value="WH-like_DNA-bd_sf"/>
</dbReference>
<dbReference type="Gene3D" id="1.10.10.10">
    <property type="entry name" value="Winged helix-like DNA-binding domain superfamily/Winged helix DNA-binding domain"/>
    <property type="match status" value="1"/>
</dbReference>
<dbReference type="PANTHER" id="PTHR33164:SF64">
    <property type="entry name" value="TRANSCRIPTIONAL REGULATOR SLYA"/>
    <property type="match status" value="1"/>
</dbReference>
<organism evidence="5 6">
    <name type="scientific">Mesorhizobium plurifarium</name>
    <dbReference type="NCBI Taxonomy" id="69974"/>
    <lineage>
        <taxon>Bacteria</taxon>
        <taxon>Pseudomonadati</taxon>
        <taxon>Pseudomonadota</taxon>
        <taxon>Alphaproteobacteria</taxon>
        <taxon>Hyphomicrobiales</taxon>
        <taxon>Phyllobacteriaceae</taxon>
        <taxon>Mesorhizobium</taxon>
    </lineage>
</organism>
<evidence type="ECO:0000256" key="3">
    <source>
        <dbReference type="ARBA" id="ARBA00023163"/>
    </source>
</evidence>
<keyword evidence="1" id="KW-0805">Transcription regulation</keyword>
<sequence>MSTSPNISFVLHDVARLLRKRFEQRSRAFGLTRAQWQVLSYLSRQEGIHQNKLADLIEIMPITLARLLDKMEAGGFIERRPDPADRRVWLIYLTPKAHPLIEVMRSNGQKTRGEAFAGLSADAQQQLLQTLCLIKSNLLEACAQPAVDREKVHV</sequence>
<dbReference type="InterPro" id="IPR000835">
    <property type="entry name" value="HTH_MarR-typ"/>
</dbReference>
<evidence type="ECO:0000313" key="6">
    <source>
        <dbReference type="Proteomes" id="UP000045285"/>
    </source>
</evidence>
<evidence type="ECO:0000256" key="2">
    <source>
        <dbReference type="ARBA" id="ARBA00023125"/>
    </source>
</evidence>
<accession>A0A090DXK2</accession>
<name>A0A090DXK2_MESPL</name>
<evidence type="ECO:0000259" key="4">
    <source>
        <dbReference type="PROSITE" id="PS50995"/>
    </source>
</evidence>
<dbReference type="PANTHER" id="PTHR33164">
    <property type="entry name" value="TRANSCRIPTIONAL REGULATOR, MARR FAMILY"/>
    <property type="match status" value="1"/>
</dbReference>
<dbReference type="InterPro" id="IPR023187">
    <property type="entry name" value="Tscrpt_reg_MarR-type_CS"/>
</dbReference>
<dbReference type="SMART" id="SM00347">
    <property type="entry name" value="HTH_MARR"/>
    <property type="match status" value="1"/>
</dbReference>
<dbReference type="PROSITE" id="PS50995">
    <property type="entry name" value="HTH_MARR_2"/>
    <property type="match status" value="1"/>
</dbReference>
<gene>
    <name evidence="5" type="ORF">MPL3356_30051</name>
</gene>
<evidence type="ECO:0000313" key="5">
    <source>
        <dbReference type="EMBL" id="CDX19180.1"/>
    </source>
</evidence>
<feature type="domain" description="HTH marR-type" evidence="4">
    <location>
        <begin position="4"/>
        <end position="136"/>
    </location>
</feature>
<keyword evidence="2" id="KW-0238">DNA-binding</keyword>
<dbReference type="EMBL" id="CCMZ01000023">
    <property type="protein sequence ID" value="CDX19180.1"/>
    <property type="molecule type" value="Genomic_DNA"/>
</dbReference>
<evidence type="ECO:0000256" key="1">
    <source>
        <dbReference type="ARBA" id="ARBA00023015"/>
    </source>
</evidence>
<dbReference type="Pfam" id="PF01047">
    <property type="entry name" value="MarR"/>
    <property type="match status" value="1"/>
</dbReference>
<dbReference type="InterPro" id="IPR039422">
    <property type="entry name" value="MarR/SlyA-like"/>
</dbReference>
<reference evidence="6" key="1">
    <citation type="submission" date="2014-08" db="EMBL/GenBank/DDBJ databases">
        <authorList>
            <person name="Moulin L."/>
        </authorList>
    </citation>
    <scope>NUCLEOTIDE SEQUENCE [LARGE SCALE GENOMIC DNA]</scope>
</reference>
<proteinExistence type="predicted"/>
<dbReference type="GO" id="GO:0006950">
    <property type="term" value="P:response to stress"/>
    <property type="evidence" value="ECO:0007669"/>
    <property type="project" value="TreeGrafter"/>
</dbReference>
<dbReference type="InterPro" id="IPR036390">
    <property type="entry name" value="WH_DNA-bd_sf"/>
</dbReference>